<evidence type="ECO:0000313" key="1">
    <source>
        <dbReference type="EMBL" id="CEK53403.1"/>
    </source>
</evidence>
<protein>
    <submittedName>
        <fullName evidence="1">Uncharacterized protein</fullName>
    </submittedName>
</protein>
<sequence>PQPASSVLVSDLFPFGASAGDSSTARLDDGGSGEIKLAIMFPFFGKRHNKCYVNNNGVISFVAELQTYTPENFPLTQS</sequence>
<name>A0A0B6YBB8_9EUPU</name>
<feature type="non-terminal residue" evidence="1">
    <location>
        <position position="1"/>
    </location>
</feature>
<proteinExistence type="predicted"/>
<dbReference type="PANTHER" id="PTHR13802">
    <property type="entry name" value="MUCIN 4-RELATED"/>
    <property type="match status" value="1"/>
</dbReference>
<feature type="non-terminal residue" evidence="1">
    <location>
        <position position="78"/>
    </location>
</feature>
<gene>
    <name evidence="1" type="primary">ORF20184</name>
</gene>
<dbReference type="AlphaFoldDB" id="A0A0B6YBB8"/>
<reference evidence="1" key="1">
    <citation type="submission" date="2014-12" db="EMBL/GenBank/DDBJ databases">
        <title>Insight into the proteome of Arion vulgaris.</title>
        <authorList>
            <person name="Aradska J."/>
            <person name="Bulat T."/>
            <person name="Smidak R."/>
            <person name="Sarate P."/>
            <person name="Gangsoo J."/>
            <person name="Sialana F."/>
            <person name="Bilban M."/>
            <person name="Lubec G."/>
        </authorList>
    </citation>
    <scope>NUCLEOTIDE SEQUENCE</scope>
    <source>
        <tissue evidence="1">Skin</tissue>
    </source>
</reference>
<accession>A0A0B6YBB8</accession>
<dbReference type="EMBL" id="HACG01006538">
    <property type="protein sequence ID" value="CEK53403.1"/>
    <property type="molecule type" value="Transcribed_RNA"/>
</dbReference>
<dbReference type="InterPro" id="IPR051495">
    <property type="entry name" value="Epithelial_Barrier/Signaling"/>
</dbReference>
<organism evidence="1">
    <name type="scientific">Arion vulgaris</name>
    <dbReference type="NCBI Taxonomy" id="1028688"/>
    <lineage>
        <taxon>Eukaryota</taxon>
        <taxon>Metazoa</taxon>
        <taxon>Spiralia</taxon>
        <taxon>Lophotrochozoa</taxon>
        <taxon>Mollusca</taxon>
        <taxon>Gastropoda</taxon>
        <taxon>Heterobranchia</taxon>
        <taxon>Euthyneura</taxon>
        <taxon>Panpulmonata</taxon>
        <taxon>Eupulmonata</taxon>
        <taxon>Stylommatophora</taxon>
        <taxon>Helicina</taxon>
        <taxon>Arionoidea</taxon>
        <taxon>Arionidae</taxon>
        <taxon>Arion</taxon>
    </lineage>
</organism>
<dbReference type="PANTHER" id="PTHR13802:SF59">
    <property type="entry name" value="SUSHI DOMAIN-CONTAINING PROTEIN 2"/>
    <property type="match status" value="1"/>
</dbReference>